<dbReference type="Pfam" id="PF04542">
    <property type="entry name" value="Sigma70_r2"/>
    <property type="match status" value="1"/>
</dbReference>
<dbReference type="GO" id="GO:0016987">
    <property type="term" value="F:sigma factor activity"/>
    <property type="evidence" value="ECO:0007669"/>
    <property type="project" value="UniProtKB-KW"/>
</dbReference>
<evidence type="ECO:0000256" key="4">
    <source>
        <dbReference type="ARBA" id="ARBA00023125"/>
    </source>
</evidence>
<evidence type="ECO:0000256" key="3">
    <source>
        <dbReference type="ARBA" id="ARBA00023082"/>
    </source>
</evidence>
<dbReference type="SUPFAM" id="SSF88946">
    <property type="entry name" value="Sigma2 domain of RNA polymerase sigma factors"/>
    <property type="match status" value="1"/>
</dbReference>
<reference evidence="8" key="1">
    <citation type="journal article" date="2017" name="Proc. Natl. Acad. Sci. U.S.A.">
        <title>Comparative genomics uncovers the prolific and distinctive metabolic potential of the cyanobacterial genus Moorea.</title>
        <authorList>
            <person name="Leao T."/>
            <person name="Castelao G."/>
            <person name="Korobeynikov A."/>
            <person name="Monroe E.A."/>
            <person name="Podell S."/>
            <person name="Glukhov E."/>
            <person name="Allen E.E."/>
            <person name="Gerwick W.H."/>
            <person name="Gerwick L."/>
        </authorList>
    </citation>
    <scope>NUCLEOTIDE SEQUENCE</scope>
    <source>
        <strain evidence="8">JHB</strain>
    </source>
</reference>
<dbReference type="Gene3D" id="1.10.1740.10">
    <property type="match status" value="1"/>
</dbReference>
<dbReference type="PANTHER" id="PTHR43133">
    <property type="entry name" value="RNA POLYMERASE ECF-TYPE SIGMA FACTO"/>
    <property type="match status" value="1"/>
</dbReference>
<accession>A0A1D9GAT1</accession>
<dbReference type="Proteomes" id="UP000176944">
    <property type="component" value="Chromosome"/>
</dbReference>
<dbReference type="InterPro" id="IPR007627">
    <property type="entry name" value="RNA_pol_sigma70_r2"/>
</dbReference>
<dbReference type="NCBIfam" id="TIGR02937">
    <property type="entry name" value="sigma70-ECF"/>
    <property type="match status" value="1"/>
</dbReference>
<dbReference type="PANTHER" id="PTHR43133:SF8">
    <property type="entry name" value="RNA POLYMERASE SIGMA FACTOR HI_1459-RELATED"/>
    <property type="match status" value="1"/>
</dbReference>
<dbReference type="InterPro" id="IPR013325">
    <property type="entry name" value="RNA_pol_sigma_r2"/>
</dbReference>
<feature type="domain" description="RNA polymerase sigma-70 region 2" evidence="6">
    <location>
        <begin position="59"/>
        <end position="124"/>
    </location>
</feature>
<keyword evidence="4" id="KW-0238">DNA-binding</keyword>
<dbReference type="InterPro" id="IPR036388">
    <property type="entry name" value="WH-like_DNA-bd_sf"/>
</dbReference>
<keyword evidence="2" id="KW-0805">Transcription regulation</keyword>
<gene>
    <name evidence="8" type="ORF">BJP36_18620</name>
</gene>
<comment type="similarity">
    <text evidence="1">Belongs to the sigma-70 factor family. ECF subfamily.</text>
</comment>
<dbReference type="SUPFAM" id="SSF88659">
    <property type="entry name" value="Sigma3 and sigma4 domains of RNA polymerase sigma factors"/>
    <property type="match status" value="1"/>
</dbReference>
<dbReference type="EMBL" id="CP017708">
    <property type="protein sequence ID" value="AOY84756.2"/>
    <property type="molecule type" value="Genomic_DNA"/>
</dbReference>
<evidence type="ECO:0000313" key="8">
    <source>
        <dbReference type="EMBL" id="AOY84756.2"/>
    </source>
</evidence>
<dbReference type="InterPro" id="IPR013249">
    <property type="entry name" value="RNA_pol_sigma70_r4_t2"/>
</dbReference>
<keyword evidence="3" id="KW-0731">Sigma factor</keyword>
<evidence type="ECO:0000259" key="7">
    <source>
        <dbReference type="Pfam" id="PF08281"/>
    </source>
</evidence>
<dbReference type="GO" id="GO:0003677">
    <property type="term" value="F:DNA binding"/>
    <property type="evidence" value="ECO:0007669"/>
    <property type="project" value="UniProtKB-KW"/>
</dbReference>
<evidence type="ECO:0000256" key="1">
    <source>
        <dbReference type="ARBA" id="ARBA00010641"/>
    </source>
</evidence>
<name>A0A1D9GAT1_MOOP1</name>
<dbReference type="Pfam" id="PF08281">
    <property type="entry name" value="Sigma70_r4_2"/>
    <property type="match status" value="1"/>
</dbReference>
<dbReference type="GO" id="GO:0006352">
    <property type="term" value="P:DNA-templated transcription initiation"/>
    <property type="evidence" value="ECO:0007669"/>
    <property type="project" value="InterPro"/>
</dbReference>
<evidence type="ECO:0000259" key="6">
    <source>
        <dbReference type="Pfam" id="PF04542"/>
    </source>
</evidence>
<keyword evidence="5" id="KW-0804">Transcription</keyword>
<organism evidence="8">
    <name type="scientific">Moorena producens (strain JHB)</name>
    <dbReference type="NCBI Taxonomy" id="1454205"/>
    <lineage>
        <taxon>Bacteria</taxon>
        <taxon>Bacillati</taxon>
        <taxon>Cyanobacteriota</taxon>
        <taxon>Cyanophyceae</taxon>
        <taxon>Coleofasciculales</taxon>
        <taxon>Coleofasciculaceae</taxon>
        <taxon>Moorena</taxon>
    </lineage>
</organism>
<protein>
    <submittedName>
        <fullName evidence="8">Sigma-70 family RNA polymerase sigma factor</fullName>
    </submittedName>
</protein>
<evidence type="ECO:0000256" key="2">
    <source>
        <dbReference type="ARBA" id="ARBA00023015"/>
    </source>
</evidence>
<dbReference type="CDD" id="cd06171">
    <property type="entry name" value="Sigma70_r4"/>
    <property type="match status" value="1"/>
</dbReference>
<sequence>MADKGCSTLNVVQGEEIPMQQLELETESREQTLLKKLSQSKLDKIPLGFCTAFWQLWKPYHKYLYCRCLQWMGNNHTDAEEALSRASLKAWDKLPEYAGKITNFKAWLTRLTYNLCMDMHRERKQQARNTDSLEDIAIAQCQMINETDSCPLSAILSVEMDMYLRNAINTLPTKHRKPLLLHYYQEKSYEEIAQQLAISQDNVRKRIQRARQMLQKQLHQYCSELNGCEVQGMRSHKSASSDSPVPMAMGCSLESIDYKITTTCLEALPECWFQSSSLIA</sequence>
<dbReference type="InterPro" id="IPR014284">
    <property type="entry name" value="RNA_pol_sigma-70_dom"/>
</dbReference>
<evidence type="ECO:0000256" key="5">
    <source>
        <dbReference type="ARBA" id="ARBA00023163"/>
    </source>
</evidence>
<dbReference type="InterPro" id="IPR039425">
    <property type="entry name" value="RNA_pol_sigma-70-like"/>
</dbReference>
<dbReference type="Gene3D" id="1.10.10.10">
    <property type="entry name" value="Winged helix-like DNA-binding domain superfamily/Winged helix DNA-binding domain"/>
    <property type="match status" value="1"/>
</dbReference>
<feature type="domain" description="RNA polymerase sigma factor 70 region 4 type 2" evidence="7">
    <location>
        <begin position="162"/>
        <end position="214"/>
    </location>
</feature>
<proteinExistence type="inferred from homology"/>
<dbReference type="InterPro" id="IPR013324">
    <property type="entry name" value="RNA_pol_sigma_r3/r4-like"/>
</dbReference>
<reference evidence="8" key="2">
    <citation type="submission" date="2022-10" db="EMBL/GenBank/DDBJ databases">
        <authorList>
            <person name="Ngo T.-E."/>
        </authorList>
    </citation>
    <scope>NUCLEOTIDE SEQUENCE</scope>
    <source>
        <strain evidence="8">JHB</strain>
    </source>
</reference>
<dbReference type="AlphaFoldDB" id="A0A1D9GAT1"/>